<evidence type="ECO:0000313" key="4">
    <source>
        <dbReference type="EMBL" id="KRO93350.1"/>
    </source>
</evidence>
<comment type="similarity">
    <text evidence="1">Belongs to the transglycosylase Slt family.</text>
</comment>
<dbReference type="SUPFAM" id="SSF53955">
    <property type="entry name" value="Lysozyme-like"/>
    <property type="match status" value="1"/>
</dbReference>
<sequence>MAGLWLLISAWTPVFAVNYDNYDADVAKLLQEYQILPDDQGSYAPSVLMFNEAKDSNTLVDFETGLIVLTATTEKVLKQSIIDVLLTHIDPSVIDAKTAQDFGLTNDETNRPFFWEQVLDHTGEAIGSKWRAGKFADYLLKQKTRQNGRLRVSLSMVETHKDIAGGKYVNFAKAASRQHKVPVSLVMAIMETESSFNPLARSRSNALGLMQIKADTAGRDYFSIIKGYEHTPTSSFLYSPKNNIEVAAGYLSILGNRYLVGIKNPKKREYAIISSYNGGAGNLWLSLDRKGNKTKSLARINKMSVSEFYWFLTNRHIRKETRNYVKKVSEKQSKYANLGAQLSVYESSLDIAER</sequence>
<dbReference type="GO" id="GO:0008933">
    <property type="term" value="F:peptidoglycan lytic transglycosylase activity"/>
    <property type="evidence" value="ECO:0007669"/>
    <property type="project" value="InterPro"/>
</dbReference>
<gene>
    <name evidence="4" type="ORF">ABS24_04750</name>
</gene>
<proteinExistence type="inferred from homology"/>
<dbReference type="AlphaFoldDB" id="A0A0R2U216"/>
<feature type="domain" description="Transglycosylase SLT" evidence="2">
    <location>
        <begin position="172"/>
        <end position="296"/>
    </location>
</feature>
<protein>
    <submittedName>
        <fullName evidence="4">Lytic transglycosylase</fullName>
    </submittedName>
</protein>
<evidence type="ECO:0000256" key="1">
    <source>
        <dbReference type="ARBA" id="ARBA00007734"/>
    </source>
</evidence>
<evidence type="ECO:0000259" key="3">
    <source>
        <dbReference type="Pfam" id="PF11873"/>
    </source>
</evidence>
<evidence type="ECO:0000313" key="5">
    <source>
        <dbReference type="Proteomes" id="UP000051213"/>
    </source>
</evidence>
<organism evidence="4 5">
    <name type="scientific">SAR92 bacterium BACL26 MAG-121220-bin70</name>
    <dbReference type="NCBI Taxonomy" id="1655626"/>
    <lineage>
        <taxon>Bacteria</taxon>
        <taxon>Pseudomonadati</taxon>
        <taxon>Pseudomonadota</taxon>
        <taxon>Gammaproteobacteria</taxon>
        <taxon>Cellvibrionales</taxon>
        <taxon>Porticoccaceae</taxon>
        <taxon>SAR92 clade</taxon>
    </lineage>
</organism>
<dbReference type="InterPro" id="IPR023346">
    <property type="entry name" value="Lysozyme-like_dom_sf"/>
</dbReference>
<name>A0A0R2U216_9GAMM</name>
<dbReference type="PROSITE" id="PS00922">
    <property type="entry name" value="TRANSGLYCOSYLASE"/>
    <property type="match status" value="1"/>
</dbReference>
<dbReference type="CDD" id="cd16893">
    <property type="entry name" value="LT_MltC_MltE"/>
    <property type="match status" value="1"/>
</dbReference>
<comment type="caution">
    <text evidence="4">The sequence shown here is derived from an EMBL/GenBank/DDBJ whole genome shotgun (WGS) entry which is preliminary data.</text>
</comment>
<feature type="domain" description="Murein transglycosylase-C N-terminal" evidence="3">
    <location>
        <begin position="50"/>
        <end position="164"/>
    </location>
</feature>
<dbReference type="Pfam" id="PF11873">
    <property type="entry name" value="Mltc_N"/>
    <property type="match status" value="1"/>
</dbReference>
<accession>A0A0R2U216</accession>
<dbReference type="GO" id="GO:0016020">
    <property type="term" value="C:membrane"/>
    <property type="evidence" value="ECO:0007669"/>
    <property type="project" value="InterPro"/>
</dbReference>
<dbReference type="InterPro" id="IPR000189">
    <property type="entry name" value="Transglyc_AS"/>
</dbReference>
<dbReference type="Gene3D" id="1.10.530.10">
    <property type="match status" value="1"/>
</dbReference>
<dbReference type="PANTHER" id="PTHR37423:SF2">
    <property type="entry name" value="MEMBRANE-BOUND LYTIC MUREIN TRANSGLYCOSYLASE C"/>
    <property type="match status" value="1"/>
</dbReference>
<dbReference type="PANTHER" id="PTHR37423">
    <property type="entry name" value="SOLUBLE LYTIC MUREIN TRANSGLYCOSYLASE-RELATED"/>
    <property type="match status" value="1"/>
</dbReference>
<evidence type="ECO:0000259" key="2">
    <source>
        <dbReference type="Pfam" id="PF01464"/>
    </source>
</evidence>
<dbReference type="GO" id="GO:0000270">
    <property type="term" value="P:peptidoglycan metabolic process"/>
    <property type="evidence" value="ECO:0007669"/>
    <property type="project" value="InterPro"/>
</dbReference>
<dbReference type="InterPro" id="IPR008258">
    <property type="entry name" value="Transglycosylase_SLT_dom_1"/>
</dbReference>
<reference evidence="4 5" key="1">
    <citation type="submission" date="2015-10" db="EMBL/GenBank/DDBJ databases">
        <title>Metagenome-Assembled Genomes uncover a global brackish microbiome.</title>
        <authorList>
            <person name="Hugerth L.W."/>
            <person name="Larsson J."/>
            <person name="Alneberg J."/>
            <person name="Lindh M.V."/>
            <person name="Legrand C."/>
            <person name="Pinhassi J."/>
            <person name="Andersson A.F."/>
        </authorList>
    </citation>
    <scope>NUCLEOTIDE SEQUENCE [LARGE SCALE GENOMIC DNA]</scope>
    <source>
        <strain evidence="4">BACL26 MAG-121220-bin70</strain>
    </source>
</reference>
<dbReference type="Proteomes" id="UP000051213">
    <property type="component" value="Unassembled WGS sequence"/>
</dbReference>
<dbReference type="Pfam" id="PF01464">
    <property type="entry name" value="SLT"/>
    <property type="match status" value="1"/>
</dbReference>
<dbReference type="EMBL" id="LICA01000267">
    <property type="protein sequence ID" value="KRO93350.1"/>
    <property type="molecule type" value="Genomic_DNA"/>
</dbReference>
<dbReference type="InterPro" id="IPR024570">
    <property type="entry name" value="Murein_transglycosylaseC_N"/>
</dbReference>